<dbReference type="SUPFAM" id="SSF47413">
    <property type="entry name" value="lambda repressor-like DNA-binding domains"/>
    <property type="match status" value="1"/>
</dbReference>
<proteinExistence type="predicted"/>
<dbReference type="Proteomes" id="UP000483094">
    <property type="component" value="Unassembled WGS sequence"/>
</dbReference>
<dbReference type="InterPro" id="IPR001387">
    <property type="entry name" value="Cro/C1-type_HTH"/>
</dbReference>
<dbReference type="InterPro" id="IPR053163">
    <property type="entry name" value="HTH-type_regulator_Rgg"/>
</dbReference>
<evidence type="ECO:0000313" key="3">
    <source>
        <dbReference type="Proteomes" id="UP000483094"/>
    </source>
</evidence>
<reference evidence="2 3" key="1">
    <citation type="submission" date="2019-11" db="EMBL/GenBank/DDBJ databases">
        <title>Growth characteristics of pneumococcus vary with the chemical composition of the capsule and with environmental conditions.</title>
        <authorList>
            <person name="Tothpal A."/>
            <person name="Desobry K."/>
            <person name="Joshi S."/>
            <person name="Wyllie A.L."/>
            <person name="Weinberger D.M."/>
        </authorList>
    </citation>
    <scope>NUCLEOTIDE SEQUENCE [LARGE SCALE GENOMIC DNA]</scope>
    <source>
        <strain evidence="3">pnumococcus19F</strain>
    </source>
</reference>
<sequence>MKNYGEAFRYFRKLNGYSLEYAAADSISKSQLSRFERGENEISLSTFFELLSNINV</sequence>
<accession>A0A6G2DDW2</accession>
<dbReference type="Pfam" id="PF01381">
    <property type="entry name" value="HTH_3"/>
    <property type="match status" value="1"/>
</dbReference>
<evidence type="ECO:0000259" key="1">
    <source>
        <dbReference type="Pfam" id="PF01381"/>
    </source>
</evidence>
<name>A0A6G2DDW2_STREE</name>
<dbReference type="EMBL" id="WNHQ01001129">
    <property type="protein sequence ID" value="MTV74448.1"/>
    <property type="molecule type" value="Genomic_DNA"/>
</dbReference>
<feature type="domain" description="HTH cro/C1-type" evidence="1">
    <location>
        <begin position="9"/>
        <end position="56"/>
    </location>
</feature>
<dbReference type="GO" id="GO:0003677">
    <property type="term" value="F:DNA binding"/>
    <property type="evidence" value="ECO:0007669"/>
    <property type="project" value="InterPro"/>
</dbReference>
<dbReference type="PANTHER" id="PTHR37038">
    <property type="entry name" value="TRANSCRIPTIONAL REGULATOR-RELATED"/>
    <property type="match status" value="1"/>
</dbReference>
<feature type="non-terminal residue" evidence="2">
    <location>
        <position position="56"/>
    </location>
</feature>
<dbReference type="PANTHER" id="PTHR37038:SF12">
    <property type="entry name" value="TRANSCRIPTIONAL REGULATOR"/>
    <property type="match status" value="1"/>
</dbReference>
<dbReference type="CDD" id="cd00093">
    <property type="entry name" value="HTH_XRE"/>
    <property type="match status" value="1"/>
</dbReference>
<evidence type="ECO:0000313" key="2">
    <source>
        <dbReference type="EMBL" id="MTV74448.1"/>
    </source>
</evidence>
<dbReference type="Gene3D" id="1.10.260.40">
    <property type="entry name" value="lambda repressor-like DNA-binding domains"/>
    <property type="match status" value="1"/>
</dbReference>
<gene>
    <name evidence="2" type="ORF">GM540_10795</name>
</gene>
<dbReference type="AlphaFoldDB" id="A0A6G2DDW2"/>
<comment type="caution">
    <text evidence="2">The sequence shown here is derived from an EMBL/GenBank/DDBJ whole genome shotgun (WGS) entry which is preliminary data.</text>
</comment>
<dbReference type="InterPro" id="IPR010982">
    <property type="entry name" value="Lambda_DNA-bd_dom_sf"/>
</dbReference>
<protein>
    <submittedName>
        <fullName evidence="2">Helix-turn-helix domain-containing protein</fullName>
    </submittedName>
</protein>
<organism evidence="2 3">
    <name type="scientific">Streptococcus pneumoniae</name>
    <dbReference type="NCBI Taxonomy" id="1313"/>
    <lineage>
        <taxon>Bacteria</taxon>
        <taxon>Bacillati</taxon>
        <taxon>Bacillota</taxon>
        <taxon>Bacilli</taxon>
        <taxon>Lactobacillales</taxon>
        <taxon>Streptococcaceae</taxon>
        <taxon>Streptococcus</taxon>
    </lineage>
</organism>